<keyword evidence="3" id="KW-0472">Membrane</keyword>
<protein>
    <submittedName>
        <fullName evidence="4">Uncharacterized protein</fullName>
    </submittedName>
</protein>
<evidence type="ECO:0000256" key="3">
    <source>
        <dbReference type="ARBA" id="ARBA00023136"/>
    </source>
</evidence>
<evidence type="ECO:0000313" key="5">
    <source>
        <dbReference type="Proteomes" id="UP001457282"/>
    </source>
</evidence>
<gene>
    <name evidence="4" type="ORF">M0R45_021667</name>
</gene>
<name>A0AAW1XCZ8_RUBAR</name>
<organism evidence="4 5">
    <name type="scientific">Rubus argutus</name>
    <name type="common">Southern blackberry</name>
    <dbReference type="NCBI Taxonomy" id="59490"/>
    <lineage>
        <taxon>Eukaryota</taxon>
        <taxon>Viridiplantae</taxon>
        <taxon>Streptophyta</taxon>
        <taxon>Embryophyta</taxon>
        <taxon>Tracheophyta</taxon>
        <taxon>Spermatophyta</taxon>
        <taxon>Magnoliopsida</taxon>
        <taxon>eudicotyledons</taxon>
        <taxon>Gunneridae</taxon>
        <taxon>Pentapetalae</taxon>
        <taxon>rosids</taxon>
        <taxon>fabids</taxon>
        <taxon>Rosales</taxon>
        <taxon>Rosaceae</taxon>
        <taxon>Rosoideae</taxon>
        <taxon>Rosoideae incertae sedis</taxon>
        <taxon>Rubus</taxon>
    </lineage>
</organism>
<accession>A0AAW1XCZ8</accession>
<dbReference type="GO" id="GO:0005524">
    <property type="term" value="F:ATP binding"/>
    <property type="evidence" value="ECO:0007669"/>
    <property type="project" value="InterPro"/>
</dbReference>
<proteinExistence type="predicted"/>
<keyword evidence="2" id="KW-1133">Transmembrane helix</keyword>
<keyword evidence="1" id="KW-0812">Transmembrane</keyword>
<dbReference type="GO" id="GO:0016020">
    <property type="term" value="C:membrane"/>
    <property type="evidence" value="ECO:0007669"/>
    <property type="project" value="InterPro"/>
</dbReference>
<sequence>MRGDGSHDCCDGQTNCCVVVEIDVVAVSWESAKRDQEHPEQIWTICYYDNQDASSTTFRVISTISSDTHLIQDTIAEKIPNFLAQFASFLISIPVAFLLSW</sequence>
<dbReference type="Gene3D" id="1.20.1560.10">
    <property type="entry name" value="ABC transporter type 1, transmembrane domain"/>
    <property type="match status" value="1"/>
</dbReference>
<evidence type="ECO:0000256" key="1">
    <source>
        <dbReference type="ARBA" id="ARBA00022692"/>
    </source>
</evidence>
<comment type="caution">
    <text evidence="4">The sequence shown here is derived from an EMBL/GenBank/DDBJ whole genome shotgun (WGS) entry which is preliminary data.</text>
</comment>
<dbReference type="InterPro" id="IPR036640">
    <property type="entry name" value="ABC1_TM_sf"/>
</dbReference>
<evidence type="ECO:0000256" key="2">
    <source>
        <dbReference type="ARBA" id="ARBA00022989"/>
    </source>
</evidence>
<dbReference type="EMBL" id="JBEDUW010000004">
    <property type="protein sequence ID" value="KAK9934527.1"/>
    <property type="molecule type" value="Genomic_DNA"/>
</dbReference>
<dbReference type="SUPFAM" id="SSF90123">
    <property type="entry name" value="ABC transporter transmembrane region"/>
    <property type="match status" value="1"/>
</dbReference>
<dbReference type="AlphaFoldDB" id="A0AAW1XCZ8"/>
<dbReference type="Proteomes" id="UP001457282">
    <property type="component" value="Unassembled WGS sequence"/>
</dbReference>
<keyword evidence="5" id="KW-1185">Reference proteome</keyword>
<reference evidence="4 5" key="1">
    <citation type="journal article" date="2023" name="G3 (Bethesda)">
        <title>A chromosome-length genome assembly and annotation of blackberry (Rubus argutus, cv. 'Hillquist').</title>
        <authorList>
            <person name="Bruna T."/>
            <person name="Aryal R."/>
            <person name="Dudchenko O."/>
            <person name="Sargent D.J."/>
            <person name="Mead D."/>
            <person name="Buti M."/>
            <person name="Cavallini A."/>
            <person name="Hytonen T."/>
            <person name="Andres J."/>
            <person name="Pham M."/>
            <person name="Weisz D."/>
            <person name="Mascagni F."/>
            <person name="Usai G."/>
            <person name="Natali L."/>
            <person name="Bassil N."/>
            <person name="Fernandez G.E."/>
            <person name="Lomsadze A."/>
            <person name="Armour M."/>
            <person name="Olukolu B."/>
            <person name="Poorten T."/>
            <person name="Britton C."/>
            <person name="Davik J."/>
            <person name="Ashrafi H."/>
            <person name="Aiden E.L."/>
            <person name="Borodovsky M."/>
            <person name="Worthington M."/>
        </authorList>
    </citation>
    <scope>NUCLEOTIDE SEQUENCE [LARGE SCALE GENOMIC DNA]</scope>
    <source>
        <strain evidence="4">PI 553951</strain>
    </source>
</reference>
<evidence type="ECO:0000313" key="4">
    <source>
        <dbReference type="EMBL" id="KAK9934527.1"/>
    </source>
</evidence>